<accession>D4J986</accession>
<gene>
    <name evidence="1" type="ORF">CC1_22180</name>
</gene>
<reference evidence="1 2" key="2">
    <citation type="submission" date="2010-03" db="EMBL/GenBank/DDBJ databases">
        <authorList>
            <person name="Pajon A."/>
        </authorList>
    </citation>
    <scope>NUCLEOTIDE SEQUENCE [LARGE SCALE GENOMIC DNA]</scope>
    <source>
        <strain evidence="1 2">GD/7</strain>
    </source>
</reference>
<dbReference type="EMBL" id="FP929038">
    <property type="protein sequence ID" value="CBK80907.1"/>
    <property type="molecule type" value="Genomic_DNA"/>
</dbReference>
<proteinExistence type="predicted"/>
<reference evidence="1 2" key="1">
    <citation type="submission" date="2010-03" db="EMBL/GenBank/DDBJ databases">
        <title>The genome sequence of Coprococcus catus GD/7.</title>
        <authorList>
            <consortium name="metaHIT consortium -- http://www.metahit.eu/"/>
            <person name="Pajon A."/>
            <person name="Turner K."/>
            <person name="Parkhill J."/>
            <person name="Duncan S."/>
            <person name="Flint H."/>
        </authorList>
    </citation>
    <scope>NUCLEOTIDE SEQUENCE [LARGE SCALE GENOMIC DNA]</scope>
    <source>
        <strain evidence="1 2">GD/7</strain>
    </source>
</reference>
<sequence length="127" mass="14642">MKRVYSIWVCMNEKENSLNHFHLVDNKIIGNKTWKGMLDLLNIVMVGITNKESKEEEVSDMCNLSLGVREKAMQEKARSIIINMYEKNKSKEEIADLTNSTIEFVEDTIHGYETGRITADGREKMVV</sequence>
<dbReference type="AlphaFoldDB" id="D4J986"/>
<dbReference type="Proteomes" id="UP000008798">
    <property type="component" value="Chromosome"/>
</dbReference>
<evidence type="ECO:0000313" key="2">
    <source>
        <dbReference type="Proteomes" id="UP000008798"/>
    </source>
</evidence>
<dbReference type="HOGENOM" id="CLU_1966824_0_0_9"/>
<dbReference type="KEGG" id="cct:CC1_22180"/>
<organism evidence="1 2">
    <name type="scientific">Coprococcus catus GD/7</name>
    <dbReference type="NCBI Taxonomy" id="717962"/>
    <lineage>
        <taxon>Bacteria</taxon>
        <taxon>Bacillati</taxon>
        <taxon>Bacillota</taxon>
        <taxon>Clostridia</taxon>
        <taxon>Lachnospirales</taxon>
        <taxon>Lachnospiraceae</taxon>
        <taxon>Coprococcus</taxon>
    </lineage>
</organism>
<dbReference type="STRING" id="717962.CC1_22180"/>
<protein>
    <submittedName>
        <fullName evidence="1">Uncharacterized protein</fullName>
    </submittedName>
</protein>
<name>D4J986_9FIRM</name>
<dbReference type="PATRIC" id="fig|717962.3.peg.2126"/>
<evidence type="ECO:0000313" key="1">
    <source>
        <dbReference type="EMBL" id="CBK80907.1"/>
    </source>
</evidence>